<feature type="domain" description="HPr kinase/phosphorylase C-terminal" evidence="1">
    <location>
        <begin position="3"/>
        <end position="131"/>
    </location>
</feature>
<dbReference type="GO" id="GO:0000155">
    <property type="term" value="F:phosphorelay sensor kinase activity"/>
    <property type="evidence" value="ECO:0007669"/>
    <property type="project" value="InterPro"/>
</dbReference>
<dbReference type="EMBL" id="AMSI01000009">
    <property type="protein sequence ID" value="EKF41717.1"/>
    <property type="molecule type" value="Genomic_DNA"/>
</dbReference>
<dbReference type="PATRIC" id="fig|1231190.3.peg.2888"/>
<dbReference type="InterPro" id="IPR011104">
    <property type="entry name" value="Hpr_kin/Pase_C"/>
</dbReference>
<dbReference type="GO" id="GO:0006109">
    <property type="term" value="P:regulation of carbohydrate metabolic process"/>
    <property type="evidence" value="ECO:0007669"/>
    <property type="project" value="InterPro"/>
</dbReference>
<accession>K2PKS9</accession>
<dbReference type="CDD" id="cd01918">
    <property type="entry name" value="HprK_C"/>
    <property type="match status" value="1"/>
</dbReference>
<dbReference type="InterPro" id="IPR027417">
    <property type="entry name" value="P-loop_NTPase"/>
</dbReference>
<reference evidence="2 3" key="1">
    <citation type="journal article" date="2012" name="J. Bacteriol.">
        <title>Genome Sequence of Nitratireductor indicus Type Strain C115.</title>
        <authorList>
            <person name="Lai Q."/>
            <person name="Li G."/>
            <person name="Yu Z."/>
            <person name="Shao Z."/>
        </authorList>
    </citation>
    <scope>NUCLEOTIDE SEQUENCE [LARGE SCALE GENOMIC DNA]</scope>
    <source>
        <strain evidence="2 3">C115</strain>
    </source>
</reference>
<evidence type="ECO:0000259" key="1">
    <source>
        <dbReference type="Pfam" id="PF07475"/>
    </source>
</evidence>
<dbReference type="AlphaFoldDB" id="K2PKS9"/>
<keyword evidence="3" id="KW-1185">Reference proteome</keyword>
<sequence>MRNRHATALVVGDRGLLIEGPSGSGKTMLALELIAAANARGIFARLVSDDQVMLAVLNDRLIAHAPRPIAGLVEARGHGPAPIPFLPATLIDLVIRLVPENEAPRVAEDAMAAVEGVTLPLVSLPRRQARHAVHAVAARLHLPPFRAEEASH</sequence>
<dbReference type="GO" id="GO:0005524">
    <property type="term" value="F:ATP binding"/>
    <property type="evidence" value="ECO:0007669"/>
    <property type="project" value="InterPro"/>
</dbReference>
<dbReference type="STRING" id="721133.SAMN05216176_109165"/>
<proteinExistence type="predicted"/>
<evidence type="ECO:0000313" key="2">
    <source>
        <dbReference type="EMBL" id="EKF41717.1"/>
    </source>
</evidence>
<protein>
    <recommendedName>
        <fullName evidence="1">HPr kinase/phosphorylase C-terminal domain-containing protein</fullName>
    </recommendedName>
</protein>
<dbReference type="SUPFAM" id="SSF53795">
    <property type="entry name" value="PEP carboxykinase-like"/>
    <property type="match status" value="1"/>
</dbReference>
<comment type="caution">
    <text evidence="2">The sequence shown here is derived from an EMBL/GenBank/DDBJ whole genome shotgun (WGS) entry which is preliminary data.</text>
</comment>
<dbReference type="Gene3D" id="3.40.50.300">
    <property type="entry name" value="P-loop containing nucleotide triphosphate hydrolases"/>
    <property type="match status" value="1"/>
</dbReference>
<evidence type="ECO:0000313" key="3">
    <source>
        <dbReference type="Proteomes" id="UP000007374"/>
    </source>
</evidence>
<dbReference type="Proteomes" id="UP000007374">
    <property type="component" value="Unassembled WGS sequence"/>
</dbReference>
<dbReference type="OrthoDB" id="8326226at2"/>
<dbReference type="eggNOG" id="COG1493">
    <property type="taxonomic scope" value="Bacteria"/>
</dbReference>
<organism evidence="2 3">
    <name type="scientific">Nitratireductor indicus C115</name>
    <dbReference type="NCBI Taxonomy" id="1231190"/>
    <lineage>
        <taxon>Bacteria</taxon>
        <taxon>Pseudomonadati</taxon>
        <taxon>Pseudomonadota</taxon>
        <taxon>Alphaproteobacteria</taxon>
        <taxon>Hyphomicrobiales</taxon>
        <taxon>Phyllobacteriaceae</taxon>
        <taxon>Nitratireductor</taxon>
    </lineage>
</organism>
<dbReference type="Pfam" id="PF07475">
    <property type="entry name" value="Hpr_kinase_C"/>
    <property type="match status" value="1"/>
</dbReference>
<dbReference type="RefSeq" id="WP_009450958.1">
    <property type="nucleotide sequence ID" value="NZ_AMSI01000009.1"/>
</dbReference>
<gene>
    <name evidence="2" type="ORF">NA8A_13909</name>
</gene>
<name>K2PKS9_9HYPH</name>